<keyword evidence="8" id="KW-0084">Basement membrane</keyword>
<evidence type="ECO:0000256" key="4">
    <source>
        <dbReference type="ARBA" id="ARBA00022530"/>
    </source>
</evidence>
<dbReference type="SMART" id="SM00335">
    <property type="entry name" value="ANX"/>
    <property type="match status" value="4"/>
</dbReference>
<evidence type="ECO:0000256" key="10">
    <source>
        <dbReference type="ARBA" id="ARBA00023302"/>
    </source>
</evidence>
<evidence type="ECO:0000256" key="6">
    <source>
        <dbReference type="ARBA" id="ARBA00022737"/>
    </source>
</evidence>
<dbReference type="FunFam" id="1.10.220.10:FF:000003">
    <property type="entry name" value="Annexin"/>
    <property type="match status" value="1"/>
</dbReference>
<dbReference type="InterPro" id="IPR018502">
    <property type="entry name" value="Annexin_repeat"/>
</dbReference>
<comment type="subcellular location">
    <subcellularLocation>
        <location evidence="1">Secreted</location>
        <location evidence="1">Extracellular space</location>
        <location evidence="1">Extracellular matrix</location>
        <location evidence="1">Basement membrane</location>
    </subcellularLocation>
</comment>
<dbReference type="Gene3D" id="1.10.220.10">
    <property type="entry name" value="Annexin"/>
    <property type="match status" value="4"/>
</dbReference>
<dbReference type="Pfam" id="PF00191">
    <property type="entry name" value="Annexin"/>
    <property type="match status" value="4"/>
</dbReference>
<dbReference type="PANTHER" id="PTHR10502">
    <property type="entry name" value="ANNEXIN"/>
    <property type="match status" value="1"/>
</dbReference>
<sequence>MLTNGSVYFRDMDQQSNTSIVHQMLQVCQQTQISSTQQQQQQSGGSGAKPHPPLPKYDASDDVRALEKALKPKEVDEGTIIDILTKRNNDQRQEIKAAYEKVTKKPLAEALKAALSGDLEEILLAMLKTPPQFDADEMKQATKGLGTDEDCIIEIMASRTNQQIKKMQEAYEKEYKTSLEKDIKADTSGDFQKALLMLLKAERNEDSYVNEDLAEADAKALYEAGEKIKKADVSIFIDIFCSRSSSHLKRVAQKYVKYSSHNLNEALDLEMKGDIESLMIAILKCAVNTPKYFAEKLNLAMKGPGVREKALNRIMVSRAEKDMKEIKAEYKTLYDISLRKALMDETKGDYQTVLIALCGHD</sequence>
<protein>
    <recommendedName>
        <fullName evidence="13">Annexin</fullName>
    </recommendedName>
</protein>
<dbReference type="Ensembl" id="ENSXETT00000120352">
    <property type="protein sequence ID" value="ENSXETP00000106047"/>
    <property type="gene ID" value="ENSXETG00000027479"/>
</dbReference>
<evidence type="ECO:0000256" key="7">
    <source>
        <dbReference type="ARBA" id="ARBA00022837"/>
    </source>
</evidence>
<dbReference type="GeneTree" id="ENSGT00940000155221"/>
<evidence type="ECO:0000256" key="11">
    <source>
        <dbReference type="ARBA" id="ARBA00056131"/>
    </source>
</evidence>
<evidence type="ECO:0000256" key="13">
    <source>
        <dbReference type="RuleBase" id="RU003540"/>
    </source>
</evidence>
<organism evidence="15">
    <name type="scientific">Xenopus tropicalis</name>
    <name type="common">Western clawed frog</name>
    <name type="synonym">Silurana tropicalis</name>
    <dbReference type="NCBI Taxonomy" id="8364"/>
    <lineage>
        <taxon>Eukaryota</taxon>
        <taxon>Metazoa</taxon>
        <taxon>Chordata</taxon>
        <taxon>Craniata</taxon>
        <taxon>Vertebrata</taxon>
        <taxon>Euteleostomi</taxon>
        <taxon>Amphibia</taxon>
        <taxon>Batrachia</taxon>
        <taxon>Anura</taxon>
        <taxon>Pipoidea</taxon>
        <taxon>Pipidae</taxon>
        <taxon>Xenopodinae</taxon>
        <taxon>Xenopus</taxon>
        <taxon>Silurana</taxon>
    </lineage>
</organism>
<evidence type="ECO:0000256" key="9">
    <source>
        <dbReference type="ARBA" id="ARBA00023216"/>
    </source>
</evidence>
<dbReference type="PROSITE" id="PS00223">
    <property type="entry name" value="ANNEXIN_1"/>
    <property type="match status" value="2"/>
</dbReference>
<dbReference type="GO" id="GO:0005509">
    <property type="term" value="F:calcium ion binding"/>
    <property type="evidence" value="ECO:0007669"/>
    <property type="project" value="InterPro"/>
</dbReference>
<evidence type="ECO:0000256" key="2">
    <source>
        <dbReference type="ARBA" id="ARBA00007831"/>
    </source>
</evidence>
<keyword evidence="3" id="KW-0964">Secreted</keyword>
<comment type="domain">
    <text evidence="13">A pair of annexin repeats may form one binding site for calcium and phospholipid.</text>
</comment>
<comment type="similarity">
    <text evidence="2 13">Belongs to the annexin family.</text>
</comment>
<proteinExistence type="inferred from homology"/>
<evidence type="ECO:0000256" key="1">
    <source>
        <dbReference type="ARBA" id="ARBA00004302"/>
    </source>
</evidence>
<keyword evidence="9 13" id="KW-0041">Annexin</keyword>
<keyword evidence="6 13" id="KW-0677">Repeat</keyword>
<keyword evidence="10 13" id="KW-0111">Calcium/phospholipid-binding</keyword>
<feature type="compositionally biased region" description="Low complexity" evidence="14">
    <location>
        <begin position="32"/>
        <end position="43"/>
    </location>
</feature>
<evidence type="ECO:0000256" key="3">
    <source>
        <dbReference type="ARBA" id="ARBA00022525"/>
    </source>
</evidence>
<keyword evidence="7 13" id="KW-0106">Calcium</keyword>
<evidence type="ECO:0000256" key="14">
    <source>
        <dbReference type="SAM" id="MobiDB-lite"/>
    </source>
</evidence>
<keyword evidence="4" id="KW-0272">Extracellular matrix</keyword>
<dbReference type="InterPro" id="IPR037104">
    <property type="entry name" value="Annexin_sf"/>
</dbReference>
<dbReference type="InterPro" id="IPR018252">
    <property type="entry name" value="Annexin_repeat_CS"/>
</dbReference>
<dbReference type="AlphaFoldDB" id="A0A803JDS0"/>
<dbReference type="InParanoid" id="A0A803JDS0"/>
<dbReference type="FunFam" id="1.10.220.10:FF:000007">
    <property type="entry name" value="Annexin"/>
    <property type="match status" value="1"/>
</dbReference>
<gene>
    <name evidence="15" type="primary">anxa1.3</name>
</gene>
<comment type="function">
    <text evidence="11">Calcium-regulated membrane-binding protein whose affinity for calcium is greatly enhanced by anionic phospholipids. It binds two calcium ions with high affinity.</text>
</comment>
<dbReference type="Bgee" id="ENSXETG00000027479">
    <property type="expression patterns" value="Expressed in limb and 3 other cell types or tissues"/>
</dbReference>
<comment type="subunit">
    <text evidence="12">Tetramer of 2 light chains (p10 proteins) and 2 heavy chains (p36 proteins).</text>
</comment>
<evidence type="ECO:0000256" key="5">
    <source>
        <dbReference type="ARBA" id="ARBA00022553"/>
    </source>
</evidence>
<dbReference type="PRINTS" id="PR00196">
    <property type="entry name" value="ANNEXIN"/>
</dbReference>
<reference evidence="15" key="1">
    <citation type="journal article" date="2010" name="Science">
        <title>The genome of the Western clawed frog Xenopus tropicalis.</title>
        <authorList>
            <person name="Hellsten U."/>
            <person name="Harland R.M."/>
            <person name="Gilchrist M.J."/>
            <person name="Hendrix D."/>
            <person name="Jurka J."/>
            <person name="Kapitonov V."/>
            <person name="Ovcharenko I."/>
            <person name="Putnam N.H."/>
            <person name="Shu S."/>
            <person name="Taher L."/>
            <person name="Blitz I.L."/>
            <person name="Blumberg B."/>
            <person name="Dichmann D.S."/>
            <person name="Dubchak I."/>
            <person name="Amaya E."/>
            <person name="Detter J.C."/>
            <person name="Fletcher R."/>
            <person name="Gerhard D.S."/>
            <person name="Goodstein D."/>
            <person name="Graves T."/>
            <person name="Grigoriev I.V."/>
            <person name="Grimwood J."/>
            <person name="Kawashima T."/>
            <person name="Lindquist E."/>
            <person name="Lucas S.M."/>
            <person name="Mead P.E."/>
            <person name="Mitros T."/>
            <person name="Ogino H."/>
            <person name="Ohta Y."/>
            <person name="Poliakov A.V."/>
            <person name="Pollet N."/>
            <person name="Robert J."/>
            <person name="Salamov A."/>
            <person name="Sater A.K."/>
            <person name="Schmutz J."/>
            <person name="Terry A."/>
            <person name="Vize P.D."/>
            <person name="Warren W.C."/>
            <person name="Wells D."/>
            <person name="Wills A."/>
            <person name="Wilson R.K."/>
            <person name="Zimmerman L.B."/>
            <person name="Zorn A.M."/>
            <person name="Grainger R."/>
            <person name="Grammer T."/>
            <person name="Khokha M.K."/>
            <person name="Richardson P.M."/>
            <person name="Rokhsar D.S."/>
        </authorList>
    </citation>
    <scope>NUCLEOTIDE SEQUENCE [LARGE SCALE GENOMIC DNA]</scope>
    <source>
        <strain evidence="15">Nigerian</strain>
    </source>
</reference>
<dbReference type="FunFam" id="1.10.220.10:FF:000002">
    <property type="entry name" value="Annexin"/>
    <property type="match status" value="1"/>
</dbReference>
<evidence type="ECO:0000313" key="15">
    <source>
        <dbReference type="Ensembl" id="ENSXETP00000106047"/>
    </source>
</evidence>
<dbReference type="PROSITE" id="PS51897">
    <property type="entry name" value="ANNEXIN_2"/>
    <property type="match status" value="4"/>
</dbReference>
<evidence type="ECO:0000256" key="12">
    <source>
        <dbReference type="ARBA" id="ARBA00063091"/>
    </source>
</evidence>
<evidence type="ECO:0000256" key="8">
    <source>
        <dbReference type="ARBA" id="ARBA00022869"/>
    </source>
</evidence>
<dbReference type="GO" id="GO:0005604">
    <property type="term" value="C:basement membrane"/>
    <property type="evidence" value="ECO:0007669"/>
    <property type="project" value="UniProtKB-SubCell"/>
</dbReference>
<dbReference type="PANTHER" id="PTHR10502:SF242">
    <property type="entry name" value="ANNEXIN"/>
    <property type="match status" value="1"/>
</dbReference>
<feature type="region of interest" description="Disordered" evidence="14">
    <location>
        <begin position="32"/>
        <end position="59"/>
    </location>
</feature>
<accession>A0A803JDS0</accession>
<keyword evidence="5" id="KW-0597">Phosphoprotein</keyword>
<reference evidence="15" key="2">
    <citation type="submission" date="2021-03" db="UniProtKB">
        <authorList>
            <consortium name="Ensembl"/>
        </authorList>
    </citation>
    <scope>IDENTIFICATION</scope>
</reference>
<dbReference type="InterPro" id="IPR001464">
    <property type="entry name" value="Annexin"/>
</dbReference>
<name>A0A803JDS0_XENTR</name>
<dbReference type="Xenbase" id="XB-GENE-5804033">
    <property type="gene designation" value="anxa1.3"/>
</dbReference>
<dbReference type="GO" id="GO:0005544">
    <property type="term" value="F:calcium-dependent phospholipid binding"/>
    <property type="evidence" value="ECO:0007669"/>
    <property type="project" value="UniProtKB-KW"/>
</dbReference>
<dbReference type="SUPFAM" id="SSF47874">
    <property type="entry name" value="Annexin"/>
    <property type="match status" value="1"/>
</dbReference>
<dbReference type="FunFam" id="1.10.220.10:FF:000001">
    <property type="entry name" value="Annexin"/>
    <property type="match status" value="1"/>
</dbReference>